<dbReference type="GeneID" id="60908129"/>
<dbReference type="AlphaFoldDB" id="A0A2H1ISB3"/>
<dbReference type="EMBL" id="FXZB01000010">
    <property type="protein sequence ID" value="SMX78000.1"/>
    <property type="molecule type" value="Genomic_DNA"/>
</dbReference>
<dbReference type="EMBL" id="FXYZ01000001">
    <property type="protein sequence ID" value="SMX64033.1"/>
    <property type="molecule type" value="Genomic_DNA"/>
</dbReference>
<reference evidence="5" key="2">
    <citation type="submission" date="2016-09" db="EMBL/GenBank/DDBJ databases">
        <title>Complete Genome Sequence of Brevibacterium linens SMQ-1335.</title>
        <authorList>
            <person name="de Melo A.G."/>
            <person name="Labrie S.J."/>
            <person name="Dumaresq J."/>
            <person name="Roberts R.J."/>
            <person name="Tremblay D.M."/>
            <person name="Moineau S."/>
        </authorList>
    </citation>
    <scope>NUCLEOTIDE SEQUENCE [LARGE SCALE GENOMIC DNA]</scope>
    <source>
        <strain evidence="5">SMQ-1335</strain>
    </source>
</reference>
<dbReference type="RefSeq" id="WP_162619355.1">
    <property type="nucleotide sequence ID" value="NZ_BJME01000002.1"/>
</dbReference>
<reference evidence="1" key="1">
    <citation type="submission" date="2016-09" db="EMBL/GenBank/DDBJ databases">
        <title>Complete Genome Sequence of Brevibacterium aurantiacum SMQ-1335.</title>
        <authorList>
            <person name="de Melo A.G."/>
            <person name="Labrie S.J."/>
            <person name="Dumaresq J."/>
            <person name="Roberts R.J."/>
            <person name="Tremblay D.M."/>
            <person name="Moineau S."/>
        </authorList>
    </citation>
    <scope>NUCLEOTIDE SEQUENCE</scope>
    <source>
        <strain evidence="1">SMQ-1335</strain>
    </source>
</reference>
<evidence type="ECO:0000313" key="8">
    <source>
        <dbReference type="Proteomes" id="UP000234525"/>
    </source>
</evidence>
<sequence length="49" mass="5773">MFASVGDRMFCLEHDPDPLAERIRRMKQRRTGKHVSVLEELLDILMSDE</sequence>
<reference evidence="6 8" key="3">
    <citation type="submission" date="2017-03" db="EMBL/GenBank/DDBJ databases">
        <authorList>
            <person name="Monnet C."/>
        </authorList>
    </citation>
    <scope>NUCLEOTIDE SEQUENCE [LARGE SCALE GENOMIC DNA]</scope>
    <source>
        <strain evidence="8">ATCC 9175</strain>
        <strain evidence="6">CNRZ 920</strain>
    </source>
</reference>
<dbReference type="KEGG" id="blin:BLSMQ_3533"/>
<name>A0A2H1ISB3_BREAU</name>
<accession>A0A1D7W856</accession>
<reference evidence="3 7" key="4">
    <citation type="submission" date="2017-03" db="EMBL/GenBank/DDBJ databases">
        <authorList>
            <person name="Afonso C.L."/>
            <person name="Miller P.J."/>
            <person name="Scott M.A."/>
            <person name="Spackman E."/>
            <person name="Goraichik I."/>
            <person name="Dimitrov K.M."/>
            <person name="Suarez D.L."/>
            <person name="Swayne D.E."/>
        </authorList>
    </citation>
    <scope>NUCLEOTIDE SEQUENCE [LARGE SCALE GENOMIC DNA]</scope>
    <source>
        <strain evidence="2">6</strain>
        <strain evidence="7">6(3)</strain>
        <strain evidence="3">ATCC 9175</strain>
        <strain evidence="4">CNRZ 920</strain>
    </source>
</reference>
<evidence type="ECO:0000313" key="1">
    <source>
        <dbReference type="EMBL" id="AOP55233.1"/>
    </source>
</evidence>
<dbReference type="Proteomes" id="UP000234525">
    <property type="component" value="Unassembled WGS sequence"/>
</dbReference>
<evidence type="ECO:0000313" key="3">
    <source>
        <dbReference type="EMBL" id="SMX78000.1"/>
    </source>
</evidence>
<dbReference type="EMBL" id="FXZG01000025">
    <property type="protein sequence ID" value="SMX99103.1"/>
    <property type="molecule type" value="Genomic_DNA"/>
</dbReference>
<evidence type="ECO:0000313" key="2">
    <source>
        <dbReference type="EMBL" id="SMX64033.1"/>
    </source>
</evidence>
<dbReference type="Proteomes" id="UP000094793">
    <property type="component" value="Chromosome"/>
</dbReference>
<evidence type="ECO:0000313" key="7">
    <source>
        <dbReference type="Proteomes" id="UP000234327"/>
    </source>
</evidence>
<organism evidence="3 8">
    <name type="scientific">Brevibacterium aurantiacum</name>
    <dbReference type="NCBI Taxonomy" id="273384"/>
    <lineage>
        <taxon>Bacteria</taxon>
        <taxon>Bacillati</taxon>
        <taxon>Actinomycetota</taxon>
        <taxon>Actinomycetes</taxon>
        <taxon>Micrococcales</taxon>
        <taxon>Brevibacteriaceae</taxon>
        <taxon>Brevibacterium</taxon>
    </lineage>
</organism>
<dbReference type="Proteomes" id="UP000234327">
    <property type="component" value="Unassembled WGS sequence"/>
</dbReference>
<accession>A0A2H1ISB3</accession>
<proteinExistence type="predicted"/>
<dbReference type="EMBL" id="CP017150">
    <property type="protein sequence ID" value="AOP55233.1"/>
    <property type="molecule type" value="Genomic_DNA"/>
</dbReference>
<evidence type="ECO:0000313" key="5">
    <source>
        <dbReference type="Proteomes" id="UP000094793"/>
    </source>
</evidence>
<gene>
    <name evidence="3" type="ORF">BAUR9175_01634</name>
    <name evidence="4" type="ORF">BAUR920_03204</name>
    <name evidence="2" type="ORF">BAURA63_00344</name>
    <name evidence="1" type="ORF">BLSMQ_3533</name>
</gene>
<protein>
    <submittedName>
        <fullName evidence="3">Uncharacterized protein</fullName>
    </submittedName>
</protein>
<keyword evidence="8" id="KW-1185">Reference proteome</keyword>
<dbReference type="Proteomes" id="UP000234289">
    <property type="component" value="Unassembled WGS sequence"/>
</dbReference>
<evidence type="ECO:0000313" key="4">
    <source>
        <dbReference type="EMBL" id="SMX99103.1"/>
    </source>
</evidence>
<evidence type="ECO:0000313" key="6">
    <source>
        <dbReference type="Proteomes" id="UP000234289"/>
    </source>
</evidence>